<keyword evidence="3" id="KW-0238">DNA-binding</keyword>
<evidence type="ECO:0000256" key="1">
    <source>
        <dbReference type="ARBA" id="ARBA00004123"/>
    </source>
</evidence>
<keyword evidence="6" id="KW-0539">Nucleus</keyword>
<comment type="caution">
    <text evidence="10">The sequence shown here is derived from an EMBL/GenBank/DDBJ whole genome shotgun (WGS) entry which is preliminary data.</text>
</comment>
<feature type="compositionally biased region" description="Low complexity" evidence="8">
    <location>
        <begin position="170"/>
        <end position="179"/>
    </location>
</feature>
<dbReference type="GO" id="GO:0000981">
    <property type="term" value="F:DNA-binding transcription factor activity, RNA polymerase II-specific"/>
    <property type="evidence" value="ECO:0007669"/>
    <property type="project" value="TreeGrafter"/>
</dbReference>
<feature type="coiled-coil region" evidence="7">
    <location>
        <begin position="420"/>
        <end position="468"/>
    </location>
</feature>
<proteinExistence type="predicted"/>
<evidence type="ECO:0000259" key="9">
    <source>
        <dbReference type="PROSITE" id="PS50217"/>
    </source>
</evidence>
<feature type="compositionally biased region" description="Polar residues" evidence="8">
    <location>
        <begin position="311"/>
        <end position="328"/>
    </location>
</feature>
<dbReference type="InterPro" id="IPR046347">
    <property type="entry name" value="bZIP_sf"/>
</dbReference>
<evidence type="ECO:0000256" key="4">
    <source>
        <dbReference type="ARBA" id="ARBA00023159"/>
    </source>
</evidence>
<dbReference type="AlphaFoldDB" id="A0AAV2SCZ5"/>
<evidence type="ECO:0000256" key="6">
    <source>
        <dbReference type="ARBA" id="ARBA00023242"/>
    </source>
</evidence>
<evidence type="ECO:0000256" key="7">
    <source>
        <dbReference type="SAM" id="Coils"/>
    </source>
</evidence>
<gene>
    <name evidence="10" type="ORF">MNOR_LOCUS35112</name>
</gene>
<organism evidence="10 11">
    <name type="scientific">Meganyctiphanes norvegica</name>
    <name type="common">Northern krill</name>
    <name type="synonym">Thysanopoda norvegica</name>
    <dbReference type="NCBI Taxonomy" id="48144"/>
    <lineage>
        <taxon>Eukaryota</taxon>
        <taxon>Metazoa</taxon>
        <taxon>Ecdysozoa</taxon>
        <taxon>Arthropoda</taxon>
        <taxon>Crustacea</taxon>
        <taxon>Multicrustacea</taxon>
        <taxon>Malacostraca</taxon>
        <taxon>Eumalacostraca</taxon>
        <taxon>Eucarida</taxon>
        <taxon>Euphausiacea</taxon>
        <taxon>Euphausiidae</taxon>
        <taxon>Meganyctiphanes</taxon>
    </lineage>
</organism>
<feature type="region of interest" description="Disordered" evidence="8">
    <location>
        <begin position="141"/>
        <end position="179"/>
    </location>
</feature>
<comment type="subcellular location">
    <subcellularLocation>
        <location evidence="1">Nucleus</location>
    </subcellularLocation>
</comment>
<reference evidence="10 11" key="1">
    <citation type="submission" date="2024-05" db="EMBL/GenBank/DDBJ databases">
        <authorList>
            <person name="Wallberg A."/>
        </authorList>
    </citation>
    <scope>NUCLEOTIDE SEQUENCE [LARGE SCALE GENOMIC DNA]</scope>
</reference>
<evidence type="ECO:0000256" key="3">
    <source>
        <dbReference type="ARBA" id="ARBA00023125"/>
    </source>
</evidence>
<sequence length="487" mass="51663">DALKTASLLPPWTKEALRAASELDWSGVLDSPAGGGSSSGGNVVLNDRLMTEASLGVISQLSNLGSLGTLSSLGNLSTLLAQHQQEGITANALPGGPIVKTEHSYSLDTERPEAAAVVNVKADTTDIESECFPAIPISEAEGTCSSSTTSSAPTLSSVTSSDEDEDEDTSSNSNFIITTSTSNTPSFNTSLASSLASLARKVSSASTSTGVLNSLPTFTTNSIKSEFHQTSSIINVPSIKTSIGLARPAAVVVTQRSGPSRGSGTSTHTIHTTTPSPSRTSLSGLTLRLSSAGSSPTSSETGFSMPPTPPSCSGSDSEYGGNSPTRTTPLYEHLTPQFCNPRKSCTRITVSSRNPINTPLISTQPKGVTGPVNLTEEEKRTLVSEGYTIPARLPLTKTEEKSLKKIRRKIKNKISAQESRRKKKEYMDALERKVESISQENLDYKRRLEALQTSNSQLLVELHRLQSAVAHDEKQRRRSTPIATITN</sequence>
<dbReference type="InterPro" id="IPR004827">
    <property type="entry name" value="bZIP"/>
</dbReference>
<feature type="domain" description="BZIP" evidence="9">
    <location>
        <begin position="402"/>
        <end position="465"/>
    </location>
</feature>
<keyword evidence="7" id="KW-0175">Coiled coil</keyword>
<dbReference type="EMBL" id="CAXKWB010057061">
    <property type="protein sequence ID" value="CAL4179154.1"/>
    <property type="molecule type" value="Genomic_DNA"/>
</dbReference>
<keyword evidence="11" id="KW-1185">Reference proteome</keyword>
<dbReference type="PANTHER" id="PTHR46004:SF3">
    <property type="entry name" value="CYCLIC AMP RESPONSE ELEMENT-BINDING PROTEIN A"/>
    <property type="match status" value="1"/>
</dbReference>
<evidence type="ECO:0000313" key="10">
    <source>
        <dbReference type="EMBL" id="CAL4179154.1"/>
    </source>
</evidence>
<feature type="non-terminal residue" evidence="10">
    <location>
        <position position="1"/>
    </location>
</feature>
<dbReference type="SUPFAM" id="SSF57959">
    <property type="entry name" value="Leucine zipper domain"/>
    <property type="match status" value="1"/>
</dbReference>
<dbReference type="FunFam" id="1.20.5.170:FF:000054">
    <property type="entry name" value="Cyclic AMP-responsive element-binding protein 3-like 2"/>
    <property type="match status" value="1"/>
</dbReference>
<dbReference type="GO" id="GO:0035497">
    <property type="term" value="F:cAMP response element binding"/>
    <property type="evidence" value="ECO:0007669"/>
    <property type="project" value="TreeGrafter"/>
</dbReference>
<feature type="compositionally biased region" description="Low complexity" evidence="8">
    <location>
        <begin position="254"/>
        <end position="299"/>
    </location>
</feature>
<dbReference type="PROSITE" id="PS50217">
    <property type="entry name" value="BZIP"/>
    <property type="match status" value="1"/>
</dbReference>
<dbReference type="Pfam" id="PF00170">
    <property type="entry name" value="bZIP_1"/>
    <property type="match status" value="1"/>
</dbReference>
<evidence type="ECO:0000256" key="2">
    <source>
        <dbReference type="ARBA" id="ARBA00023015"/>
    </source>
</evidence>
<accession>A0AAV2SCZ5</accession>
<keyword evidence="5" id="KW-0804">Transcription</keyword>
<protein>
    <recommendedName>
        <fullName evidence="9">BZIP domain-containing protein</fullName>
    </recommendedName>
</protein>
<dbReference type="SMART" id="SM00338">
    <property type="entry name" value="BRLZ"/>
    <property type="match status" value="1"/>
</dbReference>
<feature type="compositionally biased region" description="Low complexity" evidence="8">
    <location>
        <begin position="143"/>
        <end position="160"/>
    </location>
</feature>
<dbReference type="PANTHER" id="PTHR46004">
    <property type="entry name" value="CYCLIC AMP RESPONSE ELEMENT-BINDING PROTEIN A"/>
    <property type="match status" value="1"/>
</dbReference>
<keyword evidence="2" id="KW-0805">Transcription regulation</keyword>
<feature type="region of interest" description="Disordered" evidence="8">
    <location>
        <begin position="254"/>
        <end position="328"/>
    </location>
</feature>
<name>A0AAV2SCZ5_MEGNR</name>
<keyword evidence="4" id="KW-0010">Activator</keyword>
<evidence type="ECO:0000256" key="5">
    <source>
        <dbReference type="ARBA" id="ARBA00023163"/>
    </source>
</evidence>
<evidence type="ECO:0000313" key="11">
    <source>
        <dbReference type="Proteomes" id="UP001497623"/>
    </source>
</evidence>
<dbReference type="PROSITE" id="PS00036">
    <property type="entry name" value="BZIP_BASIC"/>
    <property type="match status" value="1"/>
</dbReference>
<dbReference type="Gene3D" id="1.20.5.170">
    <property type="match status" value="1"/>
</dbReference>
<evidence type="ECO:0000256" key="8">
    <source>
        <dbReference type="SAM" id="MobiDB-lite"/>
    </source>
</evidence>
<dbReference type="GO" id="GO:0005634">
    <property type="term" value="C:nucleus"/>
    <property type="evidence" value="ECO:0007669"/>
    <property type="project" value="UniProtKB-SubCell"/>
</dbReference>
<dbReference type="Proteomes" id="UP001497623">
    <property type="component" value="Unassembled WGS sequence"/>
</dbReference>